<dbReference type="InterPro" id="IPR036390">
    <property type="entry name" value="WH_DNA-bd_sf"/>
</dbReference>
<reference evidence="2" key="1">
    <citation type="submission" date="2012-11" db="EMBL/GenBank/DDBJ databases">
        <title>Dependencies among metagenomic species, viruses, plasmids and units of genetic variation.</title>
        <authorList>
            <person name="Nielsen H.B."/>
            <person name="Almeida M."/>
            <person name="Juncker A.S."/>
            <person name="Rasmussen S."/>
            <person name="Li J."/>
            <person name="Sunagawa S."/>
            <person name="Plichta D."/>
            <person name="Gautier L."/>
            <person name="Le Chatelier E."/>
            <person name="Peletier E."/>
            <person name="Bonde I."/>
            <person name="Nielsen T."/>
            <person name="Manichanh C."/>
            <person name="Arumugam M."/>
            <person name="Batto J."/>
            <person name="Santos M.B.Q.D."/>
            <person name="Blom N."/>
            <person name="Borruel N."/>
            <person name="Burgdorf K.S."/>
            <person name="Boumezbeur F."/>
            <person name="Casellas F."/>
            <person name="Dore J."/>
            <person name="Guarner F."/>
            <person name="Hansen T."/>
            <person name="Hildebrand F."/>
            <person name="Kaas R.S."/>
            <person name="Kennedy S."/>
            <person name="Kristiansen K."/>
            <person name="Kultima J.R."/>
            <person name="Leonard P."/>
            <person name="Levenez F."/>
            <person name="Lund O."/>
            <person name="Moumen B."/>
            <person name="Le Paslier D."/>
            <person name="Pons N."/>
            <person name="Pedersen O."/>
            <person name="Prifti E."/>
            <person name="Qin J."/>
            <person name="Raes J."/>
            <person name="Tap J."/>
            <person name="Tims S."/>
            <person name="Ussery D.W."/>
            <person name="Yamada T."/>
            <person name="MetaHit consortium"/>
            <person name="Renault P."/>
            <person name="Sicheritz-Ponten T."/>
            <person name="Bork P."/>
            <person name="Wang J."/>
            <person name="Brunak S."/>
            <person name="Ehrlich S.D."/>
        </authorList>
    </citation>
    <scope>NUCLEOTIDE SEQUENCE [LARGE SCALE GENOMIC DNA]</scope>
</reference>
<keyword evidence="2" id="KW-0808">Transferase</keyword>
<keyword evidence="2" id="KW-0418">Kinase</keyword>
<feature type="compositionally biased region" description="Basic and acidic residues" evidence="1">
    <location>
        <begin position="91"/>
        <end position="102"/>
    </location>
</feature>
<dbReference type="SUPFAM" id="SSF46785">
    <property type="entry name" value="Winged helix' DNA-binding domain"/>
    <property type="match status" value="1"/>
</dbReference>
<proteinExistence type="predicted"/>
<name>R6TS56_9FIRM</name>
<feature type="region of interest" description="Disordered" evidence="1">
    <location>
        <begin position="78"/>
        <end position="102"/>
    </location>
</feature>
<dbReference type="Proteomes" id="UP000018162">
    <property type="component" value="Unassembled WGS sequence"/>
</dbReference>
<dbReference type="Gene3D" id="1.10.10.10">
    <property type="entry name" value="Winged helix-like DNA-binding domain superfamily/Winged helix DNA-binding domain"/>
    <property type="match status" value="1"/>
</dbReference>
<comment type="caution">
    <text evidence="2">The sequence shown here is derived from an EMBL/GenBank/DDBJ whole genome shotgun (WGS) entry which is preliminary data.</text>
</comment>
<dbReference type="EMBL" id="CBFV010000091">
    <property type="protein sequence ID" value="CDC74990.1"/>
    <property type="molecule type" value="Genomic_DNA"/>
</dbReference>
<evidence type="ECO:0000256" key="1">
    <source>
        <dbReference type="SAM" id="MobiDB-lite"/>
    </source>
</evidence>
<dbReference type="AlphaFoldDB" id="R6TS56"/>
<sequence length="102" mass="11641">MGTNQTTKETRRASYDAVIPKAKERSRLILETLGSRSMTVSEITDELVKAGRIPYYNRNYVAPRLSELKDMGVVETCGRRRSTHSTATEAVWRRKEVEHDSP</sequence>
<dbReference type="InterPro" id="IPR036388">
    <property type="entry name" value="WH-like_DNA-bd_sf"/>
</dbReference>
<gene>
    <name evidence="2" type="ORF">BN626_01909</name>
</gene>
<evidence type="ECO:0000313" key="3">
    <source>
        <dbReference type="Proteomes" id="UP000018162"/>
    </source>
</evidence>
<evidence type="ECO:0000313" key="2">
    <source>
        <dbReference type="EMBL" id="CDC74990.1"/>
    </source>
</evidence>
<organism evidence="2 3">
    <name type="scientific">Agathobacter rectalis CAG:36</name>
    <dbReference type="NCBI Taxonomy" id="1263079"/>
    <lineage>
        <taxon>Bacteria</taxon>
        <taxon>Bacillati</taxon>
        <taxon>Bacillota</taxon>
        <taxon>Clostridia</taxon>
        <taxon>Lachnospirales</taxon>
        <taxon>Lachnospiraceae</taxon>
        <taxon>Agathobacter</taxon>
    </lineage>
</organism>
<dbReference type="GO" id="GO:0016301">
    <property type="term" value="F:kinase activity"/>
    <property type="evidence" value="ECO:0007669"/>
    <property type="project" value="UniProtKB-KW"/>
</dbReference>
<accession>R6TS56</accession>
<protein>
    <submittedName>
        <fullName evidence="2">Sensory box histidine kinase/response regulator C-part</fullName>
    </submittedName>
</protein>